<keyword evidence="1" id="KW-0227">DNA damage</keyword>
<dbReference type="GO" id="GO:0005524">
    <property type="term" value="F:ATP binding"/>
    <property type="evidence" value="ECO:0007669"/>
    <property type="project" value="InterPro"/>
</dbReference>
<evidence type="ECO:0000256" key="4">
    <source>
        <dbReference type="ARBA" id="ARBA00023125"/>
    </source>
</evidence>
<dbReference type="EMBL" id="AMCI01006154">
    <property type="protein sequence ID" value="EJW94825.1"/>
    <property type="molecule type" value="Genomic_DNA"/>
</dbReference>
<sequence length="219" mass="24685">SVLRDEKLCQLRYAYENIHFPTDFKALELARKRLVFEELFVVSCALSRIRKSRVQNLGIKMRMADINEFYSFLPFSPTGAQRRSIREAMEDMCSGREMSRLLQGDVGSGKTLVAAALIWFCFKNGFSSAFMAPTEILAQQHFETLSAFLSPFGIKTGLLTGSMSAKEKRIVKQGLLNGEFDLIIGTHALFSADVQYENLGLIITDEQHRFGVNQRAALI</sequence>
<keyword evidence="3 7" id="KW-0547">Nucleotide-binding</keyword>
<feature type="domain" description="Helicase ATP-binding" evidence="6">
    <location>
        <begin position="91"/>
        <end position="219"/>
    </location>
</feature>
<dbReference type="PANTHER" id="PTHR47964">
    <property type="entry name" value="ATP-DEPENDENT DNA HELICASE HOMOLOG RECG, CHLOROPLASTIC"/>
    <property type="match status" value="1"/>
</dbReference>
<evidence type="ECO:0000256" key="2">
    <source>
        <dbReference type="ARBA" id="ARBA00022801"/>
    </source>
</evidence>
<gene>
    <name evidence="7" type="ORF">EVA_17068</name>
</gene>
<proteinExistence type="predicted"/>
<dbReference type="InterPro" id="IPR027417">
    <property type="entry name" value="P-loop_NTPase"/>
</dbReference>
<evidence type="ECO:0000259" key="6">
    <source>
        <dbReference type="PROSITE" id="PS51192"/>
    </source>
</evidence>
<dbReference type="InterPro" id="IPR014001">
    <property type="entry name" value="Helicase_ATP-bd"/>
</dbReference>
<dbReference type="AlphaFoldDB" id="J9C4S9"/>
<keyword evidence="4" id="KW-0238">DNA-binding</keyword>
<dbReference type="InterPro" id="IPR011545">
    <property type="entry name" value="DEAD/DEAH_box_helicase_dom"/>
</dbReference>
<keyword evidence="3 7" id="KW-0347">Helicase</keyword>
<dbReference type="InterPro" id="IPR047112">
    <property type="entry name" value="RecG/Mfd"/>
</dbReference>
<dbReference type="GO" id="GO:0006281">
    <property type="term" value="P:DNA repair"/>
    <property type="evidence" value="ECO:0007669"/>
    <property type="project" value="UniProtKB-KW"/>
</dbReference>
<dbReference type="PANTHER" id="PTHR47964:SF1">
    <property type="entry name" value="ATP-DEPENDENT DNA HELICASE HOMOLOG RECG, CHLOROPLASTIC"/>
    <property type="match status" value="1"/>
</dbReference>
<evidence type="ECO:0000256" key="3">
    <source>
        <dbReference type="ARBA" id="ARBA00022806"/>
    </source>
</evidence>
<dbReference type="Gene3D" id="3.40.50.300">
    <property type="entry name" value="P-loop containing nucleotide triphosphate hydrolases"/>
    <property type="match status" value="1"/>
</dbReference>
<dbReference type="GO" id="GO:0016787">
    <property type="term" value="F:hydrolase activity"/>
    <property type="evidence" value="ECO:0007669"/>
    <property type="project" value="UniProtKB-KW"/>
</dbReference>
<evidence type="ECO:0000256" key="5">
    <source>
        <dbReference type="ARBA" id="ARBA00023204"/>
    </source>
</evidence>
<keyword evidence="2" id="KW-0378">Hydrolase</keyword>
<reference evidence="7" key="1">
    <citation type="journal article" date="2012" name="PLoS ONE">
        <title>Gene sets for utilization of primary and secondary nutrition supplies in the distal gut of endangered iberian lynx.</title>
        <authorList>
            <person name="Alcaide M."/>
            <person name="Messina E."/>
            <person name="Richter M."/>
            <person name="Bargiela R."/>
            <person name="Peplies J."/>
            <person name="Huws S.A."/>
            <person name="Newbold C.J."/>
            <person name="Golyshin P.N."/>
            <person name="Simon M.A."/>
            <person name="Lopez G."/>
            <person name="Yakimov M.M."/>
            <person name="Ferrer M."/>
        </authorList>
    </citation>
    <scope>NUCLEOTIDE SEQUENCE</scope>
</reference>
<feature type="non-terminal residue" evidence="7">
    <location>
        <position position="1"/>
    </location>
</feature>
<dbReference type="SUPFAM" id="SSF52540">
    <property type="entry name" value="P-loop containing nucleoside triphosphate hydrolases"/>
    <property type="match status" value="1"/>
</dbReference>
<evidence type="ECO:0000256" key="1">
    <source>
        <dbReference type="ARBA" id="ARBA00022763"/>
    </source>
</evidence>
<dbReference type="GO" id="GO:0003677">
    <property type="term" value="F:DNA binding"/>
    <property type="evidence" value="ECO:0007669"/>
    <property type="project" value="UniProtKB-KW"/>
</dbReference>
<keyword evidence="5" id="KW-0234">DNA repair</keyword>
<dbReference type="SMART" id="SM00487">
    <property type="entry name" value="DEXDc"/>
    <property type="match status" value="1"/>
</dbReference>
<dbReference type="GO" id="GO:0003678">
    <property type="term" value="F:DNA helicase activity"/>
    <property type="evidence" value="ECO:0007669"/>
    <property type="project" value="TreeGrafter"/>
</dbReference>
<keyword evidence="3 7" id="KW-0067">ATP-binding</keyword>
<feature type="non-terminal residue" evidence="7">
    <location>
        <position position="219"/>
    </location>
</feature>
<name>J9C4S9_9ZZZZ</name>
<dbReference type="Pfam" id="PF00270">
    <property type="entry name" value="DEAD"/>
    <property type="match status" value="1"/>
</dbReference>
<protein>
    <submittedName>
        <fullName evidence="7">ATP-dependent DNA helicase RecG</fullName>
    </submittedName>
</protein>
<organism evidence="7">
    <name type="scientific">gut metagenome</name>
    <dbReference type="NCBI Taxonomy" id="749906"/>
    <lineage>
        <taxon>unclassified sequences</taxon>
        <taxon>metagenomes</taxon>
        <taxon>organismal metagenomes</taxon>
    </lineage>
</organism>
<evidence type="ECO:0000313" key="7">
    <source>
        <dbReference type="EMBL" id="EJW94825.1"/>
    </source>
</evidence>
<comment type="caution">
    <text evidence="7">The sequence shown here is derived from an EMBL/GenBank/DDBJ whole genome shotgun (WGS) entry which is preliminary data.</text>
</comment>
<accession>J9C4S9</accession>
<dbReference type="PROSITE" id="PS51192">
    <property type="entry name" value="HELICASE_ATP_BIND_1"/>
    <property type="match status" value="1"/>
</dbReference>